<organism evidence="1 2">
    <name type="scientific">Streptomyces bluensis</name>
    <dbReference type="NCBI Taxonomy" id="33897"/>
    <lineage>
        <taxon>Bacteria</taxon>
        <taxon>Bacillati</taxon>
        <taxon>Actinomycetota</taxon>
        <taxon>Actinomycetes</taxon>
        <taxon>Kitasatosporales</taxon>
        <taxon>Streptomycetaceae</taxon>
        <taxon>Streptomyces</taxon>
    </lineage>
</organism>
<dbReference type="Proteomes" id="UP001602058">
    <property type="component" value="Unassembled WGS sequence"/>
</dbReference>
<dbReference type="SUPFAM" id="SSF48264">
    <property type="entry name" value="Cytochrome P450"/>
    <property type="match status" value="1"/>
</dbReference>
<keyword evidence="2" id="KW-1185">Reference proteome</keyword>
<accession>A0ABW6UGP5</accession>
<name>A0ABW6UGP5_9ACTN</name>
<dbReference type="RefSeq" id="WP_387886477.1">
    <property type="nucleotide sequence ID" value="NZ_JBIAWJ010000006.1"/>
</dbReference>
<evidence type="ECO:0000313" key="1">
    <source>
        <dbReference type="EMBL" id="MFF4522597.1"/>
    </source>
</evidence>
<proteinExistence type="predicted"/>
<sequence>MVDSLWPRVAPEAVVRALLTEARTMTMHLPSLTRLSEYARGLMDFGAFARSLVQERPAAPQDDLISELLYDGKAGRTLISDEFSVQVPTLIFAGHMICAGALGRGCGSTVRWRACTGPRSVT</sequence>
<dbReference type="EMBL" id="JBIAWJ010000006">
    <property type="protein sequence ID" value="MFF4522597.1"/>
    <property type="molecule type" value="Genomic_DNA"/>
</dbReference>
<protein>
    <submittedName>
        <fullName evidence="1">Uncharacterized protein</fullName>
    </submittedName>
</protein>
<dbReference type="Gene3D" id="1.10.630.10">
    <property type="entry name" value="Cytochrome P450"/>
    <property type="match status" value="1"/>
</dbReference>
<reference evidence="1 2" key="1">
    <citation type="submission" date="2024-10" db="EMBL/GenBank/DDBJ databases">
        <title>The Natural Products Discovery Center: Release of the First 8490 Sequenced Strains for Exploring Actinobacteria Biosynthetic Diversity.</title>
        <authorList>
            <person name="Kalkreuter E."/>
            <person name="Kautsar S.A."/>
            <person name="Yang D."/>
            <person name="Bader C.D."/>
            <person name="Teijaro C.N."/>
            <person name="Fluegel L."/>
            <person name="Davis C.M."/>
            <person name="Simpson J.R."/>
            <person name="Lauterbach L."/>
            <person name="Steele A.D."/>
            <person name="Gui C."/>
            <person name="Meng S."/>
            <person name="Li G."/>
            <person name="Viehrig K."/>
            <person name="Ye F."/>
            <person name="Su P."/>
            <person name="Kiefer A.F."/>
            <person name="Nichols A."/>
            <person name="Cepeda A.J."/>
            <person name="Yan W."/>
            <person name="Fan B."/>
            <person name="Jiang Y."/>
            <person name="Adhikari A."/>
            <person name="Zheng C.-J."/>
            <person name="Schuster L."/>
            <person name="Cowan T.M."/>
            <person name="Smanski M.J."/>
            <person name="Chevrette M.G."/>
            <person name="De Carvalho L.P.S."/>
            <person name="Shen B."/>
        </authorList>
    </citation>
    <scope>NUCLEOTIDE SEQUENCE [LARGE SCALE GENOMIC DNA]</scope>
    <source>
        <strain evidence="1 2">NPDC001390</strain>
    </source>
</reference>
<comment type="caution">
    <text evidence="1">The sequence shown here is derived from an EMBL/GenBank/DDBJ whole genome shotgun (WGS) entry which is preliminary data.</text>
</comment>
<dbReference type="InterPro" id="IPR036396">
    <property type="entry name" value="Cyt_P450_sf"/>
</dbReference>
<evidence type="ECO:0000313" key="2">
    <source>
        <dbReference type="Proteomes" id="UP001602058"/>
    </source>
</evidence>
<gene>
    <name evidence="1" type="ORF">ACFY1D_14320</name>
</gene>